<dbReference type="EMBL" id="LAVV01012639">
    <property type="protein sequence ID" value="KNZ46474.1"/>
    <property type="molecule type" value="Genomic_DNA"/>
</dbReference>
<name>A0A0L6UD37_9BASI</name>
<dbReference type="Proteomes" id="UP000037035">
    <property type="component" value="Unassembled WGS sequence"/>
</dbReference>
<dbReference type="VEuPathDB" id="FungiDB:VP01_722g5"/>
<dbReference type="AlphaFoldDB" id="A0A0L6UD37"/>
<reference evidence="1 2" key="1">
    <citation type="submission" date="2015-08" db="EMBL/GenBank/DDBJ databases">
        <title>Next Generation Sequencing and Analysis of the Genome of Puccinia sorghi L Schw, the Causal Agent of Maize Common Rust.</title>
        <authorList>
            <person name="Rochi L."/>
            <person name="Burguener G."/>
            <person name="Darino M."/>
            <person name="Turjanski A."/>
            <person name="Kreff E."/>
            <person name="Dieguez M.J."/>
            <person name="Sacco F."/>
        </authorList>
    </citation>
    <scope>NUCLEOTIDE SEQUENCE [LARGE SCALE GENOMIC DNA]</scope>
    <source>
        <strain evidence="1 2">RO10H11247</strain>
    </source>
</reference>
<protein>
    <submittedName>
        <fullName evidence="1">Uncharacterized protein</fullName>
    </submittedName>
</protein>
<accession>A0A0L6UD37</accession>
<sequence>MGGTSLWNSLVSISFSHHLKMDQFTGYISDIQHRQNFKNCLWNENLNTLKLGMFFFVNWFTPRGNKLSGSHLCLAGITPESFSAKPNTINHPLCPLVNELINMENGILIPKNEFPVNQVVQVKVLALFGDVLETKNVSGITSHLETRLCSFCHAICTKIPQLQLSKQCKKIVFSKKLVSVGIKLTGLLGSKLSCGVRDHAQLAQRYPTSPSFS</sequence>
<comment type="caution">
    <text evidence="1">The sequence shown here is derived from an EMBL/GenBank/DDBJ whole genome shotgun (WGS) entry which is preliminary data.</text>
</comment>
<organism evidence="1 2">
    <name type="scientific">Puccinia sorghi</name>
    <dbReference type="NCBI Taxonomy" id="27349"/>
    <lineage>
        <taxon>Eukaryota</taxon>
        <taxon>Fungi</taxon>
        <taxon>Dikarya</taxon>
        <taxon>Basidiomycota</taxon>
        <taxon>Pucciniomycotina</taxon>
        <taxon>Pucciniomycetes</taxon>
        <taxon>Pucciniales</taxon>
        <taxon>Pucciniaceae</taxon>
        <taxon>Puccinia</taxon>
    </lineage>
</organism>
<evidence type="ECO:0000313" key="1">
    <source>
        <dbReference type="EMBL" id="KNZ46474.1"/>
    </source>
</evidence>
<keyword evidence="2" id="KW-1185">Reference proteome</keyword>
<evidence type="ECO:0000313" key="2">
    <source>
        <dbReference type="Proteomes" id="UP000037035"/>
    </source>
</evidence>
<proteinExistence type="predicted"/>
<gene>
    <name evidence="1" type="ORF">VP01_722g5</name>
</gene>